<dbReference type="Proteomes" id="UP000076715">
    <property type="component" value="Unassembled WGS sequence"/>
</dbReference>
<evidence type="ECO:0000313" key="2">
    <source>
        <dbReference type="EMBL" id="KZS39252.1"/>
    </source>
</evidence>
<organism evidence="2 3">
    <name type="scientific">Aquimarina aggregata</name>
    <dbReference type="NCBI Taxonomy" id="1642818"/>
    <lineage>
        <taxon>Bacteria</taxon>
        <taxon>Pseudomonadati</taxon>
        <taxon>Bacteroidota</taxon>
        <taxon>Flavobacteriia</taxon>
        <taxon>Flavobacteriales</taxon>
        <taxon>Flavobacteriaceae</taxon>
        <taxon>Aquimarina</taxon>
    </lineage>
</organism>
<keyword evidence="3" id="KW-1185">Reference proteome</keyword>
<protein>
    <recommendedName>
        <fullName evidence="1">Alpha-ketoglutarate-dependent dioxygenase AlkB-like domain-containing protein</fullName>
    </recommendedName>
</protein>
<sequence>MTKIGFHKIVLPLEQNLFNKFSNSIQFEVTGKGRVGNHLVGQDDKGIPLVRTTTNYNIPAYIFSSKHRIIIDSIKSGVDDIELSSLDFNNALIEIYEQNYTKMKYHSDQCLDVDKDSYIALFSCYERPDELSEQSIRKLKIKDKETNEESEILLTHNSVILFSVSTNSKYLHKIVLEQVKGMKPLASDNRWLGITFRKSNTFIQFKDDIPYFPNREVLKLANENQRKEFFKLRGEENKNMNFIYPQLNYTLSLADTLPPKKT</sequence>
<dbReference type="STRING" id="1642818.AWE51_11930"/>
<dbReference type="GO" id="GO:0006307">
    <property type="term" value="P:DNA alkylation repair"/>
    <property type="evidence" value="ECO:0007669"/>
    <property type="project" value="InterPro"/>
</dbReference>
<dbReference type="OrthoDB" id="1164779at2"/>
<dbReference type="Pfam" id="PF13532">
    <property type="entry name" value="2OG-FeII_Oxy_2"/>
    <property type="match status" value="1"/>
</dbReference>
<dbReference type="PANTHER" id="PTHR31212">
    <property type="entry name" value="ALPHA-KETOGLUTARATE-DEPENDENT DIOXYGENASE ALKB HOMOLOG 3"/>
    <property type="match status" value="1"/>
</dbReference>
<evidence type="ECO:0000313" key="3">
    <source>
        <dbReference type="Proteomes" id="UP000076715"/>
    </source>
</evidence>
<dbReference type="Gene3D" id="2.60.120.590">
    <property type="entry name" value="Alpha-ketoglutarate-dependent dioxygenase AlkB-like"/>
    <property type="match status" value="1"/>
</dbReference>
<comment type="caution">
    <text evidence="2">The sequence shown here is derived from an EMBL/GenBank/DDBJ whole genome shotgun (WGS) entry which is preliminary data.</text>
</comment>
<dbReference type="EMBL" id="LQRT01000035">
    <property type="protein sequence ID" value="KZS39252.1"/>
    <property type="molecule type" value="Genomic_DNA"/>
</dbReference>
<gene>
    <name evidence="2" type="ORF">AWE51_11930</name>
</gene>
<proteinExistence type="predicted"/>
<dbReference type="SUPFAM" id="SSF51197">
    <property type="entry name" value="Clavaminate synthase-like"/>
    <property type="match status" value="1"/>
</dbReference>
<dbReference type="RefSeq" id="WP_066317226.1">
    <property type="nucleotide sequence ID" value="NZ_LQRT01000035.1"/>
</dbReference>
<dbReference type="InterPro" id="IPR032854">
    <property type="entry name" value="ALKBH3"/>
</dbReference>
<name>A0A162YNN1_9FLAO</name>
<dbReference type="InterPro" id="IPR037151">
    <property type="entry name" value="AlkB-like_sf"/>
</dbReference>
<dbReference type="InterPro" id="IPR027450">
    <property type="entry name" value="AlkB-like"/>
</dbReference>
<dbReference type="AlphaFoldDB" id="A0A162YNN1"/>
<evidence type="ECO:0000259" key="1">
    <source>
        <dbReference type="Pfam" id="PF13532"/>
    </source>
</evidence>
<dbReference type="PANTHER" id="PTHR31212:SF4">
    <property type="entry name" value="ALPHA-KETOGLUTARATE-DEPENDENT DIOXYGENASE ALKB HOMOLOG 3"/>
    <property type="match status" value="1"/>
</dbReference>
<accession>A0A162YNN1</accession>
<reference evidence="2 3" key="1">
    <citation type="submission" date="2016-01" db="EMBL/GenBank/DDBJ databases">
        <title>The draft genome sequence of Aquimarina sp. RZW4-3-2.</title>
        <authorList>
            <person name="Wang Y."/>
        </authorList>
    </citation>
    <scope>NUCLEOTIDE SEQUENCE [LARGE SCALE GENOMIC DNA]</scope>
    <source>
        <strain evidence="2 3">RZW4-3-2</strain>
    </source>
</reference>
<dbReference type="GO" id="GO:0051213">
    <property type="term" value="F:dioxygenase activity"/>
    <property type="evidence" value="ECO:0007669"/>
    <property type="project" value="InterPro"/>
</dbReference>
<feature type="domain" description="Alpha-ketoglutarate-dependent dioxygenase AlkB-like" evidence="1">
    <location>
        <begin position="72"/>
        <end position="197"/>
    </location>
</feature>